<dbReference type="GO" id="GO:0008803">
    <property type="term" value="F:bis(5'-nucleosyl)-tetraphosphatase (symmetrical) activity"/>
    <property type="evidence" value="ECO:0007669"/>
    <property type="project" value="TreeGrafter"/>
</dbReference>
<dbReference type="InterPro" id="IPR050126">
    <property type="entry name" value="Ap4A_hydrolase"/>
</dbReference>
<gene>
    <name evidence="2" type="ORF">FHR92_003772</name>
</gene>
<dbReference type="InterPro" id="IPR004843">
    <property type="entry name" value="Calcineurin-like_PHP"/>
</dbReference>
<dbReference type="GO" id="GO:0110154">
    <property type="term" value="P:RNA decapping"/>
    <property type="evidence" value="ECO:0007669"/>
    <property type="project" value="TreeGrafter"/>
</dbReference>
<organism evidence="2 3">
    <name type="scientific">Fontibacillus solani</name>
    <dbReference type="NCBI Taxonomy" id="1572857"/>
    <lineage>
        <taxon>Bacteria</taxon>
        <taxon>Bacillati</taxon>
        <taxon>Bacillota</taxon>
        <taxon>Bacilli</taxon>
        <taxon>Bacillales</taxon>
        <taxon>Paenibacillaceae</taxon>
        <taxon>Fontibacillus</taxon>
    </lineage>
</organism>
<dbReference type="Proteomes" id="UP000567067">
    <property type="component" value="Unassembled WGS sequence"/>
</dbReference>
<dbReference type="AlphaFoldDB" id="A0A7W3XT63"/>
<dbReference type="InterPro" id="IPR029052">
    <property type="entry name" value="Metallo-depent_PP-like"/>
</dbReference>
<keyword evidence="3" id="KW-1185">Reference proteome</keyword>
<dbReference type="PANTHER" id="PTHR42850:SF4">
    <property type="entry name" value="ZINC-DEPENDENT ENDOPOLYPHOSPHATASE"/>
    <property type="match status" value="1"/>
</dbReference>
<dbReference type="PANTHER" id="PTHR42850">
    <property type="entry name" value="METALLOPHOSPHOESTERASE"/>
    <property type="match status" value="1"/>
</dbReference>
<dbReference type="Gene3D" id="3.60.21.10">
    <property type="match status" value="1"/>
</dbReference>
<dbReference type="SUPFAM" id="SSF56300">
    <property type="entry name" value="Metallo-dependent phosphatases"/>
    <property type="match status" value="1"/>
</dbReference>
<comment type="caution">
    <text evidence="2">The sequence shown here is derived from an EMBL/GenBank/DDBJ whole genome shotgun (WGS) entry which is preliminary data.</text>
</comment>
<evidence type="ECO:0000259" key="1">
    <source>
        <dbReference type="Pfam" id="PF00149"/>
    </source>
</evidence>
<sequence>MSETQLFVIGDIHGERKMLETLLKFWMVDSQLLVFLGDLVDRGPDSYGVIHIARKLRDEYGAVVLGGNHESYFLEFLDNPEDKYFLQWAYDESIINDS</sequence>
<evidence type="ECO:0000313" key="3">
    <source>
        <dbReference type="Proteomes" id="UP000567067"/>
    </source>
</evidence>
<reference evidence="2 3" key="1">
    <citation type="submission" date="2020-08" db="EMBL/GenBank/DDBJ databases">
        <title>Genomic Encyclopedia of Type Strains, Phase III (KMG-III): the genomes of soil and plant-associated and newly described type strains.</title>
        <authorList>
            <person name="Whitman W."/>
        </authorList>
    </citation>
    <scope>NUCLEOTIDE SEQUENCE [LARGE SCALE GENOMIC DNA]</scope>
    <source>
        <strain evidence="2 3">CECT 8693</strain>
    </source>
</reference>
<feature type="domain" description="Calcineurin-like phosphoesterase" evidence="1">
    <location>
        <begin position="7"/>
        <end position="88"/>
    </location>
</feature>
<accession>A0A7W3XT63</accession>
<dbReference type="RefSeq" id="WP_246334448.1">
    <property type="nucleotide sequence ID" value="NZ_JACJIP010000028.1"/>
</dbReference>
<dbReference type="Pfam" id="PF00149">
    <property type="entry name" value="Metallophos"/>
    <property type="match status" value="1"/>
</dbReference>
<evidence type="ECO:0000313" key="2">
    <source>
        <dbReference type="EMBL" id="MBA9087288.1"/>
    </source>
</evidence>
<proteinExistence type="predicted"/>
<keyword evidence="2" id="KW-0378">Hydrolase</keyword>
<dbReference type="EMBL" id="JACJIP010000028">
    <property type="protein sequence ID" value="MBA9087288.1"/>
    <property type="molecule type" value="Genomic_DNA"/>
</dbReference>
<dbReference type="GO" id="GO:0016791">
    <property type="term" value="F:phosphatase activity"/>
    <property type="evidence" value="ECO:0007669"/>
    <property type="project" value="TreeGrafter"/>
</dbReference>
<name>A0A7W3XT63_9BACL</name>
<protein>
    <submittedName>
        <fullName evidence="2">Putative MPP superfamily phosphohydrolase</fullName>
    </submittedName>
</protein>
<dbReference type="GO" id="GO:0005737">
    <property type="term" value="C:cytoplasm"/>
    <property type="evidence" value="ECO:0007669"/>
    <property type="project" value="TreeGrafter"/>
</dbReference>